<sequence>IVLLRHLRAARKNSPVEAPP</sequence>
<dbReference type="Gramene" id="OMP07760">
    <property type="protein sequence ID" value="OMP07760"/>
    <property type="gene ID" value="CCACVL1_01230"/>
</dbReference>
<proteinExistence type="predicted"/>
<dbReference type="AlphaFoldDB" id="A0A1R3KKY7"/>
<evidence type="ECO:0000313" key="2">
    <source>
        <dbReference type="Proteomes" id="UP000188268"/>
    </source>
</evidence>
<feature type="non-terminal residue" evidence="1">
    <location>
        <position position="1"/>
    </location>
</feature>
<keyword evidence="2" id="KW-1185">Reference proteome</keyword>
<accession>A0A1R3KKY7</accession>
<gene>
    <name evidence="1" type="ORF">CCACVL1_01230</name>
</gene>
<name>A0A1R3KKY7_COCAP</name>
<organism evidence="1 2">
    <name type="scientific">Corchorus capsularis</name>
    <name type="common">Jute</name>
    <dbReference type="NCBI Taxonomy" id="210143"/>
    <lineage>
        <taxon>Eukaryota</taxon>
        <taxon>Viridiplantae</taxon>
        <taxon>Streptophyta</taxon>
        <taxon>Embryophyta</taxon>
        <taxon>Tracheophyta</taxon>
        <taxon>Spermatophyta</taxon>
        <taxon>Magnoliopsida</taxon>
        <taxon>eudicotyledons</taxon>
        <taxon>Gunneridae</taxon>
        <taxon>Pentapetalae</taxon>
        <taxon>rosids</taxon>
        <taxon>malvids</taxon>
        <taxon>Malvales</taxon>
        <taxon>Malvaceae</taxon>
        <taxon>Grewioideae</taxon>
        <taxon>Apeibeae</taxon>
        <taxon>Corchorus</taxon>
    </lineage>
</organism>
<dbReference type="Proteomes" id="UP000188268">
    <property type="component" value="Unassembled WGS sequence"/>
</dbReference>
<dbReference type="EMBL" id="AWWV01004207">
    <property type="protein sequence ID" value="OMP07760.1"/>
    <property type="molecule type" value="Genomic_DNA"/>
</dbReference>
<evidence type="ECO:0000313" key="1">
    <source>
        <dbReference type="EMBL" id="OMP07760.1"/>
    </source>
</evidence>
<protein>
    <submittedName>
        <fullName evidence="1">Uncharacterized protein</fullName>
    </submittedName>
</protein>
<reference evidence="1 2" key="1">
    <citation type="submission" date="2013-09" db="EMBL/GenBank/DDBJ databases">
        <title>Corchorus capsularis genome sequencing.</title>
        <authorList>
            <person name="Alam M."/>
            <person name="Haque M.S."/>
            <person name="Islam M.S."/>
            <person name="Emdad E.M."/>
            <person name="Islam M.M."/>
            <person name="Ahmed B."/>
            <person name="Halim A."/>
            <person name="Hossen Q.M.M."/>
            <person name="Hossain M.Z."/>
            <person name="Ahmed R."/>
            <person name="Khan M.M."/>
            <person name="Islam R."/>
            <person name="Rashid M.M."/>
            <person name="Khan S.A."/>
            <person name="Rahman M.S."/>
            <person name="Alam M."/>
        </authorList>
    </citation>
    <scope>NUCLEOTIDE SEQUENCE [LARGE SCALE GENOMIC DNA]</scope>
    <source>
        <strain evidence="2">cv. CVL-1</strain>
        <tissue evidence="1">Whole seedling</tissue>
    </source>
</reference>
<comment type="caution">
    <text evidence="1">The sequence shown here is derived from an EMBL/GenBank/DDBJ whole genome shotgun (WGS) entry which is preliminary data.</text>
</comment>